<gene>
    <name evidence="1" type="ORF">CR513_11780</name>
</gene>
<feature type="non-terminal residue" evidence="1">
    <location>
        <position position="120"/>
    </location>
</feature>
<proteinExistence type="predicted"/>
<reference evidence="1" key="1">
    <citation type="submission" date="2018-05" db="EMBL/GenBank/DDBJ databases">
        <title>Draft genome of Mucuna pruriens seed.</title>
        <authorList>
            <person name="Nnadi N.E."/>
            <person name="Vos R."/>
            <person name="Hasami M.H."/>
            <person name="Devisetty U.K."/>
            <person name="Aguiy J.C."/>
        </authorList>
    </citation>
    <scope>NUCLEOTIDE SEQUENCE [LARGE SCALE GENOMIC DNA]</scope>
    <source>
        <strain evidence="1">JCA_2017</strain>
    </source>
</reference>
<dbReference type="EMBL" id="QJKJ01002066">
    <property type="protein sequence ID" value="RDY04502.1"/>
    <property type="molecule type" value="Genomic_DNA"/>
</dbReference>
<name>A0A371HP48_MUCPR</name>
<protein>
    <submittedName>
        <fullName evidence="1">Uncharacterized protein</fullName>
    </submittedName>
</protein>
<dbReference type="OrthoDB" id="1426925at2759"/>
<evidence type="ECO:0000313" key="2">
    <source>
        <dbReference type="Proteomes" id="UP000257109"/>
    </source>
</evidence>
<organism evidence="1 2">
    <name type="scientific">Mucuna pruriens</name>
    <name type="common">Velvet bean</name>
    <name type="synonym">Dolichos pruriens</name>
    <dbReference type="NCBI Taxonomy" id="157652"/>
    <lineage>
        <taxon>Eukaryota</taxon>
        <taxon>Viridiplantae</taxon>
        <taxon>Streptophyta</taxon>
        <taxon>Embryophyta</taxon>
        <taxon>Tracheophyta</taxon>
        <taxon>Spermatophyta</taxon>
        <taxon>Magnoliopsida</taxon>
        <taxon>eudicotyledons</taxon>
        <taxon>Gunneridae</taxon>
        <taxon>Pentapetalae</taxon>
        <taxon>rosids</taxon>
        <taxon>fabids</taxon>
        <taxon>Fabales</taxon>
        <taxon>Fabaceae</taxon>
        <taxon>Papilionoideae</taxon>
        <taxon>50 kb inversion clade</taxon>
        <taxon>NPAAA clade</taxon>
        <taxon>indigoferoid/millettioid clade</taxon>
        <taxon>Phaseoleae</taxon>
        <taxon>Mucuna</taxon>
    </lineage>
</organism>
<dbReference type="Proteomes" id="UP000257109">
    <property type="component" value="Unassembled WGS sequence"/>
</dbReference>
<sequence length="120" mass="13801">MIDPDEHMDACVTQVNLYTNDDAILCLVFPTSLKGIERDESLRAFVKHFSTVAIKIRYLSSKVALHSMITTLKPRLFSNSLCKKPPASMNELRERASRYIQMEEMTKFRDNVKVEHAVKP</sequence>
<evidence type="ECO:0000313" key="1">
    <source>
        <dbReference type="EMBL" id="RDY04502.1"/>
    </source>
</evidence>
<accession>A0A371HP48</accession>
<comment type="caution">
    <text evidence="1">The sequence shown here is derived from an EMBL/GenBank/DDBJ whole genome shotgun (WGS) entry which is preliminary data.</text>
</comment>
<keyword evidence="2" id="KW-1185">Reference proteome</keyword>
<dbReference type="AlphaFoldDB" id="A0A371HP48"/>